<comment type="caution">
    <text evidence="1">The sequence shown here is derived from an EMBL/GenBank/DDBJ whole genome shotgun (WGS) entry which is preliminary data.</text>
</comment>
<dbReference type="EMBL" id="JBHULD010000018">
    <property type="protein sequence ID" value="MFD2556083.1"/>
    <property type="molecule type" value="Genomic_DNA"/>
</dbReference>
<reference evidence="2" key="1">
    <citation type="journal article" date="2019" name="Int. J. Syst. Evol. Microbiol.">
        <title>The Global Catalogue of Microorganisms (GCM) 10K type strain sequencing project: providing services to taxonomists for standard genome sequencing and annotation.</title>
        <authorList>
            <consortium name="The Broad Institute Genomics Platform"/>
            <consortium name="The Broad Institute Genome Sequencing Center for Infectious Disease"/>
            <person name="Wu L."/>
            <person name="Ma J."/>
        </authorList>
    </citation>
    <scope>NUCLEOTIDE SEQUENCE [LARGE SCALE GENOMIC DNA]</scope>
    <source>
        <strain evidence="2">KCTC 52298</strain>
    </source>
</reference>
<evidence type="ECO:0000313" key="1">
    <source>
        <dbReference type="EMBL" id="MFD2556083.1"/>
    </source>
</evidence>
<dbReference type="RefSeq" id="WP_210352840.1">
    <property type="nucleotide sequence ID" value="NZ_JAEQMU010000001.1"/>
</dbReference>
<name>A0ABW5L6B8_9SPHI</name>
<evidence type="ECO:0000313" key="2">
    <source>
        <dbReference type="Proteomes" id="UP001597440"/>
    </source>
</evidence>
<gene>
    <name evidence="1" type="ORF">ACFSQW_16945</name>
</gene>
<keyword evidence="2" id="KW-1185">Reference proteome</keyword>
<sequence length="160" mass="18775">MKQFELPYFNKIDIENITDEQGYMTIDFQEREVSLMWFAEEDVEQRYYQNAKDILSNLDKFDKESHQYLKQESVNNDDTTVLEYSEYHLEELSDELSEIIGESNTQTEKIEKLLSALKLNNIAFHDNSIVAVYVLNKEISDQILAISIDTDGEKNIAWES</sequence>
<proteinExistence type="predicted"/>
<protein>
    <submittedName>
        <fullName evidence="1">DUF2004 domain-containing protein</fullName>
    </submittedName>
</protein>
<dbReference type="Proteomes" id="UP001597440">
    <property type="component" value="Unassembled WGS sequence"/>
</dbReference>
<organism evidence="1 2">
    <name type="scientific">Sphingobacterium tabacisoli</name>
    <dbReference type="NCBI Taxonomy" id="2044855"/>
    <lineage>
        <taxon>Bacteria</taxon>
        <taxon>Pseudomonadati</taxon>
        <taxon>Bacteroidota</taxon>
        <taxon>Sphingobacteriia</taxon>
        <taxon>Sphingobacteriales</taxon>
        <taxon>Sphingobacteriaceae</taxon>
        <taxon>Sphingobacterium</taxon>
    </lineage>
</organism>
<accession>A0ABW5L6B8</accession>